<evidence type="ECO:0000256" key="6">
    <source>
        <dbReference type="ARBA" id="ARBA00022737"/>
    </source>
</evidence>
<keyword evidence="5" id="KW-0479">Metal-binding</keyword>
<keyword evidence="7" id="KW-0999">Mitochondrion inner membrane</keyword>
<keyword evidence="12 15" id="KW-0472">Membrane</keyword>
<organism evidence="17 18">
    <name type="scientific">Ancylostoma caninum</name>
    <name type="common">Dog hookworm</name>
    <dbReference type="NCBI Taxonomy" id="29170"/>
    <lineage>
        <taxon>Eukaryota</taxon>
        <taxon>Metazoa</taxon>
        <taxon>Ecdysozoa</taxon>
        <taxon>Nematoda</taxon>
        <taxon>Chromadorea</taxon>
        <taxon>Rhabditida</taxon>
        <taxon>Rhabditina</taxon>
        <taxon>Rhabditomorpha</taxon>
        <taxon>Strongyloidea</taxon>
        <taxon>Ancylostomatidae</taxon>
        <taxon>Ancylostomatinae</taxon>
        <taxon>Ancylostoma</taxon>
    </lineage>
</organism>
<evidence type="ECO:0000256" key="9">
    <source>
        <dbReference type="ARBA" id="ARBA00022946"/>
    </source>
</evidence>
<evidence type="ECO:0000256" key="1">
    <source>
        <dbReference type="ARBA" id="ARBA00004273"/>
    </source>
</evidence>
<dbReference type="GO" id="GO:0005509">
    <property type="term" value="F:calcium ion binding"/>
    <property type="evidence" value="ECO:0007669"/>
    <property type="project" value="InterPro"/>
</dbReference>
<keyword evidence="4" id="KW-0109">Calcium transport</keyword>
<dbReference type="CDD" id="cd15900">
    <property type="entry name" value="EFh_MICU"/>
    <property type="match status" value="1"/>
</dbReference>
<dbReference type="GO" id="GO:0036444">
    <property type="term" value="P:calcium import into the mitochondrion"/>
    <property type="evidence" value="ECO:0007669"/>
    <property type="project" value="TreeGrafter"/>
</dbReference>
<evidence type="ECO:0000313" key="18">
    <source>
        <dbReference type="Proteomes" id="UP000252519"/>
    </source>
</evidence>
<dbReference type="PROSITE" id="PS50222">
    <property type="entry name" value="EF_HAND_2"/>
    <property type="match status" value="2"/>
</dbReference>
<keyword evidence="6" id="KW-0677">Repeat</keyword>
<dbReference type="Gene3D" id="1.10.238.10">
    <property type="entry name" value="EF-hand"/>
    <property type="match status" value="2"/>
</dbReference>
<dbReference type="InterPro" id="IPR039800">
    <property type="entry name" value="MICU1/2/3"/>
</dbReference>
<protein>
    <submittedName>
        <fullName evidence="17">EF hand</fullName>
    </submittedName>
</protein>
<evidence type="ECO:0000256" key="5">
    <source>
        <dbReference type="ARBA" id="ARBA00022723"/>
    </source>
</evidence>
<comment type="subcellular location">
    <subcellularLocation>
        <location evidence="1">Mitochondrion inner membrane</location>
    </subcellularLocation>
    <subcellularLocation>
        <location evidence="2">Mitochondrion intermembrane space</location>
    </subcellularLocation>
</comment>
<dbReference type="Pfam" id="PF13833">
    <property type="entry name" value="EF-hand_8"/>
    <property type="match status" value="1"/>
</dbReference>
<evidence type="ECO:0000256" key="12">
    <source>
        <dbReference type="ARBA" id="ARBA00023136"/>
    </source>
</evidence>
<evidence type="ECO:0000256" key="11">
    <source>
        <dbReference type="ARBA" id="ARBA00023128"/>
    </source>
</evidence>
<keyword evidence="10" id="KW-0406">Ion transport</keyword>
<feature type="compositionally biased region" description="Acidic residues" evidence="14">
    <location>
        <begin position="132"/>
        <end position="146"/>
    </location>
</feature>
<sequence length="580" mass="67346">MLQCRRLSILSRIRYSSVPESQAGNVANNKPKEAEIDPVAAYTMFGNIRKPKRSPFHYTDRKSGTGYSDFSTTIYQHRPYIWPPLRKLFNVNFAIVAAGLLFLSVDFEWLMKQFKSIGNGMKPEASQLDNQASDEDSNSSDSDCDSSAESKKVEKPKKKKIGFRERRIIEYEDRIRLYSTPDKIFRYFATLKVIDKSDESGRTFEVFMTPEDFLRSFTPGVMQPRKYGLDSYKIYQPEKYKHKFSDTTSIFYKLGENGLISFSDYLFLMTLLSSELEFAHTSLEFSYLSTMRLNESRILLPHFYFALQPQPHVFAHLASPNDFALAFKIFDINGDGALDKEEFHKVQLLIMSQTTVGQRHRDHITPNSSFRVESNSALECYFFGKDGTKTLPASKFLEFQKNLYNDILRMEFERRDELDGVDGLISEYSFGELLLMHAQIPEKRQKLMLKRIKKKFKENSQGISFEETKAFFQFLYHIEDVDMALHFHRMAGLSIDAELLKRVARKVTDVELSDHVIDVVITLFDDNMDGKLSNNEMVAVMRRRMRRGLERPRDTGLFRLLDALVLCGKRTYHASPLPFY</sequence>
<feature type="domain" description="EF-hand" evidence="16">
    <location>
        <begin position="318"/>
        <end position="353"/>
    </location>
</feature>
<dbReference type="InterPro" id="IPR002048">
    <property type="entry name" value="EF_hand_dom"/>
</dbReference>
<dbReference type="SMART" id="SM00054">
    <property type="entry name" value="EFh"/>
    <property type="match status" value="2"/>
</dbReference>
<evidence type="ECO:0000256" key="10">
    <source>
        <dbReference type="ARBA" id="ARBA00023065"/>
    </source>
</evidence>
<keyword evidence="18" id="KW-1185">Reference proteome</keyword>
<dbReference type="InterPro" id="IPR018247">
    <property type="entry name" value="EF_Hand_1_Ca_BS"/>
</dbReference>
<evidence type="ECO:0000256" key="3">
    <source>
        <dbReference type="ARBA" id="ARBA00022448"/>
    </source>
</evidence>
<feature type="transmembrane region" description="Helical" evidence="15">
    <location>
        <begin position="88"/>
        <end position="111"/>
    </location>
</feature>
<evidence type="ECO:0000256" key="2">
    <source>
        <dbReference type="ARBA" id="ARBA00004569"/>
    </source>
</evidence>
<dbReference type="PANTHER" id="PTHR12294:SF1">
    <property type="entry name" value="CALCIUM UPTAKE PROTEIN 1, MITOCHONDRIAL"/>
    <property type="match status" value="1"/>
</dbReference>
<gene>
    <name evidence="17" type="ORF">ANCCAN_03476</name>
</gene>
<keyword evidence="11" id="KW-0496">Mitochondrion</keyword>
<dbReference type="GO" id="GO:0005758">
    <property type="term" value="C:mitochondrial intermembrane space"/>
    <property type="evidence" value="ECO:0007669"/>
    <property type="project" value="UniProtKB-SubCell"/>
</dbReference>
<dbReference type="AlphaFoldDB" id="A0A368H1E8"/>
<evidence type="ECO:0000313" key="17">
    <source>
        <dbReference type="EMBL" id="RCN50453.1"/>
    </source>
</evidence>
<evidence type="ECO:0000256" key="15">
    <source>
        <dbReference type="SAM" id="Phobius"/>
    </source>
</evidence>
<dbReference type="PANTHER" id="PTHR12294">
    <property type="entry name" value="EF HAND DOMAIN FAMILY A1,A2-RELATED"/>
    <property type="match status" value="1"/>
</dbReference>
<name>A0A368H1E8_ANCCA</name>
<evidence type="ECO:0000256" key="7">
    <source>
        <dbReference type="ARBA" id="ARBA00022792"/>
    </source>
</evidence>
<accession>A0A368H1E8</accession>
<dbReference type="OrthoDB" id="10056860at2759"/>
<evidence type="ECO:0000256" key="4">
    <source>
        <dbReference type="ARBA" id="ARBA00022568"/>
    </source>
</evidence>
<keyword evidence="15" id="KW-1133">Transmembrane helix</keyword>
<dbReference type="Proteomes" id="UP000252519">
    <property type="component" value="Unassembled WGS sequence"/>
</dbReference>
<reference evidence="17 18" key="1">
    <citation type="submission" date="2014-10" db="EMBL/GenBank/DDBJ databases">
        <title>Draft genome of the hookworm Ancylostoma caninum.</title>
        <authorList>
            <person name="Mitreva M."/>
        </authorList>
    </citation>
    <scope>NUCLEOTIDE SEQUENCE [LARGE SCALE GENOMIC DNA]</scope>
    <source>
        <strain evidence="17 18">Baltimore</strain>
    </source>
</reference>
<keyword evidence="8" id="KW-0106">Calcium</keyword>
<dbReference type="PROSITE" id="PS00018">
    <property type="entry name" value="EF_HAND_1"/>
    <property type="match status" value="2"/>
</dbReference>
<proteinExistence type="inferred from homology"/>
<dbReference type="InterPro" id="IPR011992">
    <property type="entry name" value="EF-hand-dom_pair"/>
</dbReference>
<dbReference type="SUPFAM" id="SSF47473">
    <property type="entry name" value="EF-hand"/>
    <property type="match status" value="2"/>
</dbReference>
<keyword evidence="9" id="KW-0809">Transit peptide</keyword>
<comment type="caution">
    <text evidence="17">The sequence shown here is derived from an EMBL/GenBank/DDBJ whole genome shotgun (WGS) entry which is preliminary data.</text>
</comment>
<keyword evidence="3" id="KW-0813">Transport</keyword>
<comment type="similarity">
    <text evidence="13">Belongs to the MICU1 family. MICU1 subfamily.</text>
</comment>
<feature type="region of interest" description="Disordered" evidence="14">
    <location>
        <begin position="122"/>
        <end position="156"/>
    </location>
</feature>
<feature type="domain" description="EF-hand" evidence="16">
    <location>
        <begin position="512"/>
        <end position="547"/>
    </location>
</feature>
<evidence type="ECO:0000256" key="14">
    <source>
        <dbReference type="SAM" id="MobiDB-lite"/>
    </source>
</evidence>
<dbReference type="GO" id="GO:0051560">
    <property type="term" value="P:mitochondrial calcium ion homeostasis"/>
    <property type="evidence" value="ECO:0007669"/>
    <property type="project" value="TreeGrafter"/>
</dbReference>
<dbReference type="EMBL" id="JOJR01000023">
    <property type="protein sequence ID" value="RCN50453.1"/>
    <property type="molecule type" value="Genomic_DNA"/>
</dbReference>
<dbReference type="Pfam" id="PF13202">
    <property type="entry name" value="EF-hand_5"/>
    <property type="match status" value="1"/>
</dbReference>
<dbReference type="GO" id="GO:1990246">
    <property type="term" value="C:uniplex complex"/>
    <property type="evidence" value="ECO:0007669"/>
    <property type="project" value="TreeGrafter"/>
</dbReference>
<keyword evidence="15" id="KW-0812">Transmembrane</keyword>
<evidence type="ECO:0000256" key="13">
    <source>
        <dbReference type="ARBA" id="ARBA00038333"/>
    </source>
</evidence>
<evidence type="ECO:0000256" key="8">
    <source>
        <dbReference type="ARBA" id="ARBA00022837"/>
    </source>
</evidence>
<evidence type="ECO:0000259" key="16">
    <source>
        <dbReference type="PROSITE" id="PS50222"/>
    </source>
</evidence>
<dbReference type="STRING" id="29170.A0A368H1E8"/>